<dbReference type="PANTHER" id="PTHR43792:SF1">
    <property type="entry name" value="N-ACETYLTRANSFERASE DOMAIN-CONTAINING PROTEIN"/>
    <property type="match status" value="1"/>
</dbReference>
<dbReference type="InterPro" id="IPR000182">
    <property type="entry name" value="GNAT_dom"/>
</dbReference>
<dbReference type="Pfam" id="PF13302">
    <property type="entry name" value="Acetyltransf_3"/>
    <property type="match status" value="1"/>
</dbReference>
<organism evidence="2 3">
    <name type="scientific">Guptibacillus hwajinpoensis</name>
    <dbReference type="NCBI Taxonomy" id="208199"/>
    <lineage>
        <taxon>Bacteria</taxon>
        <taxon>Bacillati</taxon>
        <taxon>Bacillota</taxon>
        <taxon>Bacilli</taxon>
        <taxon>Bacillales</taxon>
        <taxon>Guptibacillaceae</taxon>
        <taxon>Guptibacillus</taxon>
    </lineage>
</organism>
<dbReference type="PANTHER" id="PTHR43792">
    <property type="entry name" value="GNAT FAMILY, PUTATIVE (AFU_ORTHOLOGUE AFUA_3G00765)-RELATED-RELATED"/>
    <property type="match status" value="1"/>
</dbReference>
<proteinExistence type="predicted"/>
<dbReference type="SUPFAM" id="SSF55729">
    <property type="entry name" value="Acyl-CoA N-acyltransferases (Nat)"/>
    <property type="match status" value="1"/>
</dbReference>
<reference evidence="2 3" key="1">
    <citation type="submission" date="2019-04" db="EMBL/GenBank/DDBJ databases">
        <title>Genome sequence of Bacillus hwajinpoensis strain Y2.</title>
        <authorList>
            <person name="Fair J.L."/>
            <person name="Maclea K.S."/>
        </authorList>
    </citation>
    <scope>NUCLEOTIDE SEQUENCE [LARGE SCALE GENOMIC DNA]</scope>
    <source>
        <strain evidence="2 3">Y2</strain>
    </source>
</reference>
<dbReference type="InterPro" id="IPR016181">
    <property type="entry name" value="Acyl_CoA_acyltransferase"/>
</dbReference>
<dbReference type="GO" id="GO:0016747">
    <property type="term" value="F:acyltransferase activity, transferring groups other than amino-acyl groups"/>
    <property type="evidence" value="ECO:0007669"/>
    <property type="project" value="InterPro"/>
</dbReference>
<dbReference type="PROSITE" id="PS51186">
    <property type="entry name" value="GNAT"/>
    <property type="match status" value="1"/>
</dbReference>
<feature type="domain" description="N-acetyltransferase" evidence="1">
    <location>
        <begin position="13"/>
        <end position="179"/>
    </location>
</feature>
<comment type="caution">
    <text evidence="2">The sequence shown here is derived from an EMBL/GenBank/DDBJ whole genome shotgun (WGS) entry which is preliminary data.</text>
</comment>
<dbReference type="Proteomes" id="UP000310541">
    <property type="component" value="Unassembled WGS sequence"/>
</dbReference>
<evidence type="ECO:0000313" key="3">
    <source>
        <dbReference type="Proteomes" id="UP000310541"/>
    </source>
</evidence>
<dbReference type="Gene3D" id="3.40.630.30">
    <property type="match status" value="1"/>
</dbReference>
<evidence type="ECO:0000313" key="2">
    <source>
        <dbReference type="EMBL" id="TKD72654.1"/>
    </source>
</evidence>
<dbReference type="OrthoDB" id="9785602at2"/>
<accession>A0A4U1MP64</accession>
<sequence>MHNKFKGVESSRLRLRPFHALDLDNFVRYRANPNVARYQSWENFTREQGMKFIEEMLQASFNNPGEYYQIAIELKDTNELIGDCVMHPLTDDPAQVEIGFTLEPRYQGNGYAIEAINCFVDYLFTALKKHRVIAITDVRNKPSVKLLERLGMRREGHFLKNIWFKGEWGSEYLYAILREEWTNKHD</sequence>
<protein>
    <submittedName>
        <fullName evidence="2">GNAT family N-acetyltransferase</fullName>
    </submittedName>
</protein>
<keyword evidence="2" id="KW-0808">Transferase</keyword>
<evidence type="ECO:0000259" key="1">
    <source>
        <dbReference type="PROSITE" id="PS51186"/>
    </source>
</evidence>
<name>A0A4U1MP64_9BACL</name>
<dbReference type="AlphaFoldDB" id="A0A4U1MP64"/>
<gene>
    <name evidence="2" type="ORF">FBF83_05795</name>
</gene>
<dbReference type="EMBL" id="SWFM01000001">
    <property type="protein sequence ID" value="TKD72654.1"/>
    <property type="molecule type" value="Genomic_DNA"/>
</dbReference>
<dbReference type="InterPro" id="IPR051531">
    <property type="entry name" value="N-acetyltransferase"/>
</dbReference>